<dbReference type="GO" id="GO:0016829">
    <property type="term" value="F:lyase activity"/>
    <property type="evidence" value="ECO:0007669"/>
    <property type="project" value="UniProtKB-KW"/>
</dbReference>
<protein>
    <recommendedName>
        <fullName evidence="5">3-hydroxyacyl-CoA dehydrogenase C-terminal domain-containing protein</fullName>
    </recommendedName>
</protein>
<dbReference type="FunFam" id="1.10.1040.50:FF:000006">
    <property type="entry name" value="Peroxisomal bifunctional enzyme"/>
    <property type="match status" value="1"/>
</dbReference>
<dbReference type="Gene3D" id="1.10.1040.50">
    <property type="match status" value="1"/>
</dbReference>
<dbReference type="PANTHER" id="PTHR23309">
    <property type="entry name" value="3-HYDROXYACYL-COA DEHYROGENASE"/>
    <property type="match status" value="1"/>
</dbReference>
<keyword evidence="3" id="KW-0456">Lyase</keyword>
<reference evidence="6 7" key="1">
    <citation type="journal article" date="2012" name="J. Bacteriol.">
        <title>Genome sequence of cold-adapted Pseudomonas mandelii strain JR-1.</title>
        <authorList>
            <person name="Jang S.H."/>
            <person name="Kim J."/>
            <person name="Kim J."/>
            <person name="Hong S."/>
            <person name="Lee C."/>
        </authorList>
    </citation>
    <scope>NUCLEOTIDE SEQUENCE [LARGE SCALE GENOMIC DNA]</scope>
    <source>
        <strain evidence="6 7">JR-1</strain>
    </source>
</reference>
<dbReference type="AlphaFoldDB" id="A0A024E422"/>
<proteinExistence type="predicted"/>
<dbReference type="GO" id="GO:0016616">
    <property type="term" value="F:oxidoreductase activity, acting on the CH-OH group of donors, NAD or NADP as acceptor"/>
    <property type="evidence" value="ECO:0007669"/>
    <property type="project" value="InterPro"/>
</dbReference>
<organism evidence="6 7">
    <name type="scientific">Pseudomonas mandelii JR-1</name>
    <dbReference type="NCBI Taxonomy" id="1147786"/>
    <lineage>
        <taxon>Bacteria</taxon>
        <taxon>Pseudomonadati</taxon>
        <taxon>Pseudomonadota</taxon>
        <taxon>Gammaproteobacteria</taxon>
        <taxon>Pseudomonadales</taxon>
        <taxon>Pseudomonadaceae</taxon>
        <taxon>Pseudomonas</taxon>
    </lineage>
</organism>
<evidence type="ECO:0000313" key="7">
    <source>
        <dbReference type="Proteomes" id="UP000026913"/>
    </source>
</evidence>
<evidence type="ECO:0000256" key="1">
    <source>
        <dbReference type="ARBA" id="ARBA00023002"/>
    </source>
</evidence>
<evidence type="ECO:0000256" key="3">
    <source>
        <dbReference type="ARBA" id="ARBA00023239"/>
    </source>
</evidence>
<dbReference type="InterPro" id="IPR008927">
    <property type="entry name" value="6-PGluconate_DH-like_C_sf"/>
</dbReference>
<evidence type="ECO:0000256" key="2">
    <source>
        <dbReference type="ARBA" id="ARBA00023235"/>
    </source>
</evidence>
<dbReference type="HOGENOM" id="CLU_1473997_0_0_6"/>
<keyword evidence="4" id="KW-0511">Multifunctional enzyme</keyword>
<dbReference type="SUPFAM" id="SSF48179">
    <property type="entry name" value="6-phosphogluconate dehydrogenase C-terminal domain-like"/>
    <property type="match status" value="2"/>
</dbReference>
<evidence type="ECO:0000256" key="4">
    <source>
        <dbReference type="ARBA" id="ARBA00023268"/>
    </source>
</evidence>
<dbReference type="Proteomes" id="UP000026913">
    <property type="component" value="Chromosome"/>
</dbReference>
<sequence length="183" mass="21171">MRAFGFPIGPFELRDMAGVDVAWRNRQGRLLQLSEREQRCDWVDKLHAAGRHGQKTGLGFYRYAPGSRQAVPDSWLAQLLEQHRQQWGIEPRSISDQEIEERCLFAMINEAAWLLDNDIVEHPADIDLVWIHGYGFPRYKGGLTYYADQTGLGYVAKALKRYNPESDRALSAFMTHRKTFHAY</sequence>
<keyword evidence="2" id="KW-0413">Isomerase</keyword>
<evidence type="ECO:0000313" key="6">
    <source>
        <dbReference type="EMBL" id="AHZ67088.1"/>
    </source>
</evidence>
<dbReference type="KEGG" id="pman:OU5_0009"/>
<name>A0A024E422_9PSED</name>
<dbReference type="Pfam" id="PF00725">
    <property type="entry name" value="3HCDH"/>
    <property type="match status" value="2"/>
</dbReference>
<feature type="domain" description="3-hydroxyacyl-CoA dehydrogenase C-terminal" evidence="5">
    <location>
        <begin position="1"/>
        <end position="63"/>
    </location>
</feature>
<accession>A0A024E422</accession>
<dbReference type="GO" id="GO:0006631">
    <property type="term" value="P:fatty acid metabolic process"/>
    <property type="evidence" value="ECO:0007669"/>
    <property type="project" value="InterPro"/>
</dbReference>
<dbReference type="GO" id="GO:0016853">
    <property type="term" value="F:isomerase activity"/>
    <property type="evidence" value="ECO:0007669"/>
    <property type="project" value="UniProtKB-KW"/>
</dbReference>
<evidence type="ECO:0000259" key="5">
    <source>
        <dbReference type="Pfam" id="PF00725"/>
    </source>
</evidence>
<gene>
    <name evidence="6" type="ORF">OU5_0009</name>
</gene>
<dbReference type="EMBL" id="CP005960">
    <property type="protein sequence ID" value="AHZ67088.1"/>
    <property type="molecule type" value="Genomic_DNA"/>
</dbReference>
<dbReference type="RefSeq" id="WP_010461056.1">
    <property type="nucleotide sequence ID" value="NZ_CP005960.1"/>
</dbReference>
<dbReference type="InterPro" id="IPR006108">
    <property type="entry name" value="3HC_DH_C"/>
</dbReference>
<feature type="domain" description="3-hydroxyacyl-CoA dehydrogenase C-terminal" evidence="5">
    <location>
        <begin position="101"/>
        <end position="165"/>
    </location>
</feature>
<keyword evidence="1" id="KW-0560">Oxidoreductase</keyword>